<feature type="region of interest" description="Disordered" evidence="1">
    <location>
        <begin position="1"/>
        <end position="151"/>
    </location>
</feature>
<organism evidence="2 3">
    <name type="scientific">Musa balbisiana</name>
    <name type="common">Banana</name>
    <dbReference type="NCBI Taxonomy" id="52838"/>
    <lineage>
        <taxon>Eukaryota</taxon>
        <taxon>Viridiplantae</taxon>
        <taxon>Streptophyta</taxon>
        <taxon>Embryophyta</taxon>
        <taxon>Tracheophyta</taxon>
        <taxon>Spermatophyta</taxon>
        <taxon>Magnoliopsida</taxon>
        <taxon>Liliopsida</taxon>
        <taxon>Zingiberales</taxon>
        <taxon>Musaceae</taxon>
        <taxon>Musa</taxon>
    </lineage>
</organism>
<feature type="compositionally biased region" description="Polar residues" evidence="1">
    <location>
        <begin position="1"/>
        <end position="16"/>
    </location>
</feature>
<dbReference type="AlphaFoldDB" id="A0A4V4H8T2"/>
<feature type="compositionally biased region" description="Low complexity" evidence="1">
    <location>
        <begin position="31"/>
        <end position="45"/>
    </location>
</feature>
<keyword evidence="3" id="KW-1185">Reference proteome</keyword>
<feature type="compositionally biased region" description="Basic and acidic residues" evidence="1">
    <location>
        <begin position="110"/>
        <end position="151"/>
    </location>
</feature>
<evidence type="ECO:0000256" key="1">
    <source>
        <dbReference type="SAM" id="MobiDB-lite"/>
    </source>
</evidence>
<comment type="caution">
    <text evidence="2">The sequence shown here is derived from an EMBL/GenBank/DDBJ whole genome shotgun (WGS) entry which is preliminary data.</text>
</comment>
<sequence>MGCCSSKQDVATGNTVSRRRPLRKESSVAFDSEASSTTTGSTATDDGSKRLHEVNGEEAQLASTESLDGVLSSAKRDAKDFEVSTNSDVDAVGTDHVEMAAGVHGGSDASESKASADETSKALQEKEETSTRGDVDDGESVGEHSADFKEAIFVEEAEEAVAISEKNSSEKAQTVSES</sequence>
<feature type="compositionally biased region" description="Basic and acidic residues" evidence="1">
    <location>
        <begin position="46"/>
        <end position="55"/>
    </location>
</feature>
<reference evidence="2 3" key="1">
    <citation type="journal article" date="2019" name="Nat. Plants">
        <title>Genome sequencing of Musa balbisiana reveals subgenome evolution and function divergence in polyploid bananas.</title>
        <authorList>
            <person name="Yao X."/>
        </authorList>
    </citation>
    <scope>NUCLEOTIDE SEQUENCE [LARGE SCALE GENOMIC DNA]</scope>
    <source>
        <strain evidence="3">cv. DH-PKW</strain>
        <tissue evidence="2">Leaves</tissue>
    </source>
</reference>
<accession>A0A4V4H8T2</accession>
<proteinExistence type="predicted"/>
<dbReference type="Proteomes" id="UP000317650">
    <property type="component" value="Chromosome 8"/>
</dbReference>
<evidence type="ECO:0000313" key="3">
    <source>
        <dbReference type="Proteomes" id="UP000317650"/>
    </source>
</evidence>
<gene>
    <name evidence="2" type="ORF">C4D60_Mb08t09280</name>
</gene>
<protein>
    <submittedName>
        <fullName evidence="2">Uncharacterized protein</fullName>
    </submittedName>
</protein>
<name>A0A4V4H8T2_MUSBA</name>
<evidence type="ECO:0000313" key="2">
    <source>
        <dbReference type="EMBL" id="THU68955.1"/>
    </source>
</evidence>
<dbReference type="EMBL" id="PYDT01000002">
    <property type="protein sequence ID" value="THU68955.1"/>
    <property type="molecule type" value="Genomic_DNA"/>
</dbReference>